<keyword evidence="2" id="KW-1185">Reference proteome</keyword>
<accession>Q7UJU0</accession>
<gene>
    <name evidence="1" type="ordered locus">RB11065</name>
</gene>
<reference evidence="1 2" key="1">
    <citation type="journal article" date="2003" name="Proc. Natl. Acad. Sci. U.S.A.">
        <title>Complete genome sequence of the marine planctomycete Pirellula sp. strain 1.</title>
        <authorList>
            <person name="Gloeckner F.O."/>
            <person name="Kube M."/>
            <person name="Bauer M."/>
            <person name="Teeling H."/>
            <person name="Lombardot T."/>
            <person name="Ludwig W."/>
            <person name="Gade D."/>
            <person name="Beck A."/>
            <person name="Borzym K."/>
            <person name="Heitmann K."/>
            <person name="Rabus R."/>
            <person name="Schlesner H."/>
            <person name="Amann R."/>
            <person name="Reinhardt R."/>
        </authorList>
    </citation>
    <scope>NUCLEOTIDE SEQUENCE [LARGE SCALE GENOMIC DNA]</scope>
    <source>
        <strain evidence="2">DSM 10527 / NCIMB 13988 / SH1</strain>
    </source>
</reference>
<proteinExistence type="predicted"/>
<organism evidence="1 2">
    <name type="scientific">Rhodopirellula baltica (strain DSM 10527 / NCIMB 13988 / SH1)</name>
    <dbReference type="NCBI Taxonomy" id="243090"/>
    <lineage>
        <taxon>Bacteria</taxon>
        <taxon>Pseudomonadati</taxon>
        <taxon>Planctomycetota</taxon>
        <taxon>Planctomycetia</taxon>
        <taxon>Pirellulales</taxon>
        <taxon>Pirellulaceae</taxon>
        <taxon>Rhodopirellula</taxon>
    </lineage>
</organism>
<dbReference type="Proteomes" id="UP000001025">
    <property type="component" value="Chromosome"/>
</dbReference>
<dbReference type="HOGENOM" id="CLU_2685386_0_0_0"/>
<evidence type="ECO:0000313" key="2">
    <source>
        <dbReference type="Proteomes" id="UP000001025"/>
    </source>
</evidence>
<protein>
    <submittedName>
        <fullName evidence="1">Uncharacterized protein</fullName>
    </submittedName>
</protein>
<dbReference type="EMBL" id="BX294152">
    <property type="protein sequence ID" value="CAD77141.1"/>
    <property type="molecule type" value="Genomic_DNA"/>
</dbReference>
<dbReference type="KEGG" id="rba:RB11065"/>
<dbReference type="AlphaFoldDB" id="Q7UJU0"/>
<sequence length="74" mass="8528">MQAKKANQDERTLTQQSAQELSFSVCARRNSEDQNHVHDAVSHENDFPMTCAFACQWQMRRGSSETKRMDRPVA</sequence>
<name>Q7UJU0_RHOBA</name>
<dbReference type="STRING" id="243090.RB11065"/>
<dbReference type="InParanoid" id="Q7UJU0"/>
<evidence type="ECO:0000313" key="1">
    <source>
        <dbReference type="EMBL" id="CAD77141.1"/>
    </source>
</evidence>
<dbReference type="EnsemblBacteria" id="CAD77141">
    <property type="protein sequence ID" value="CAD77141"/>
    <property type="gene ID" value="RB11065"/>
</dbReference>